<organism evidence="3">
    <name type="scientific">Siphoviridae sp. ct3R43</name>
    <dbReference type="NCBI Taxonomy" id="2825321"/>
    <lineage>
        <taxon>Viruses</taxon>
        <taxon>Duplodnaviria</taxon>
        <taxon>Heunggongvirae</taxon>
        <taxon>Uroviricota</taxon>
        <taxon>Caudoviricetes</taxon>
    </lineage>
</organism>
<dbReference type="EMBL" id="BK016262">
    <property type="protein sequence ID" value="DAG05594.1"/>
    <property type="molecule type" value="Genomic_DNA"/>
</dbReference>
<feature type="transmembrane region" description="Helical" evidence="1">
    <location>
        <begin position="111"/>
        <end position="131"/>
    </location>
</feature>
<dbReference type="CDD" id="cd00093">
    <property type="entry name" value="HTH_XRE"/>
    <property type="match status" value="1"/>
</dbReference>
<dbReference type="GO" id="GO:0003677">
    <property type="term" value="F:DNA binding"/>
    <property type="evidence" value="ECO:0007669"/>
    <property type="project" value="UniProtKB-KW"/>
</dbReference>
<keyword evidence="1" id="KW-0812">Transmembrane</keyword>
<dbReference type="Gene3D" id="1.10.260.40">
    <property type="entry name" value="lambda repressor-like DNA-binding domains"/>
    <property type="match status" value="1"/>
</dbReference>
<evidence type="ECO:0000313" key="3">
    <source>
        <dbReference type="EMBL" id="DAG05594.1"/>
    </source>
</evidence>
<accession>A0A8S5VFR1</accession>
<keyword evidence="1" id="KW-0472">Membrane</keyword>
<keyword evidence="3" id="KW-0238">DNA-binding</keyword>
<evidence type="ECO:0000259" key="2">
    <source>
        <dbReference type="Pfam" id="PF13443"/>
    </source>
</evidence>
<dbReference type="SUPFAM" id="SSF47413">
    <property type="entry name" value="lambda repressor-like DNA-binding domains"/>
    <property type="match status" value="1"/>
</dbReference>
<feature type="domain" description="HTH cro/C1-type" evidence="2">
    <location>
        <begin position="11"/>
        <end position="68"/>
    </location>
</feature>
<proteinExistence type="predicted"/>
<dbReference type="Pfam" id="PF13443">
    <property type="entry name" value="HTH_26"/>
    <property type="match status" value="1"/>
</dbReference>
<evidence type="ECO:0000256" key="1">
    <source>
        <dbReference type="SAM" id="Phobius"/>
    </source>
</evidence>
<protein>
    <submittedName>
        <fullName evidence="3">Cro/C1-type HTH DNA-binding domain protein</fullName>
    </submittedName>
</protein>
<keyword evidence="1" id="KW-1133">Transmembrane helix</keyword>
<dbReference type="InterPro" id="IPR010982">
    <property type="entry name" value="Lambda_DNA-bd_dom_sf"/>
</dbReference>
<reference evidence="3" key="1">
    <citation type="journal article" date="2021" name="Proc. Natl. Acad. Sci. U.S.A.">
        <title>A Catalog of Tens of Thousands of Viruses from Human Metagenomes Reveals Hidden Associations with Chronic Diseases.</title>
        <authorList>
            <person name="Tisza M.J."/>
            <person name="Buck C.B."/>
        </authorList>
    </citation>
    <scope>NUCLEOTIDE SEQUENCE</scope>
    <source>
        <strain evidence="3">Ct3R43</strain>
    </source>
</reference>
<dbReference type="InterPro" id="IPR001387">
    <property type="entry name" value="Cro/C1-type_HTH"/>
</dbReference>
<sequence length="143" mass="16029">MVSIIINPDILRRLMDQQHYTNARLAEETKLSEGTVKRLLKGCPTTYVTASLLSATLGVTVDELISDETAVSDQEETVEMTAEEALKMLEKLYLDRISDLKAVIARMSREFRVAATIAVVLMAFICFLFAFDVINPSVGWIKR</sequence>
<name>A0A8S5VFR1_9CAUD</name>